<reference evidence="3" key="2">
    <citation type="submission" date="2020-09" db="EMBL/GenBank/DDBJ databases">
        <authorList>
            <person name="Sun Q."/>
            <person name="Kim S."/>
        </authorList>
    </citation>
    <scope>NUCLEOTIDE SEQUENCE</scope>
    <source>
        <strain evidence="3">KCTC 23430</strain>
    </source>
</reference>
<reference evidence="3" key="1">
    <citation type="journal article" date="2014" name="Int. J. Syst. Evol. Microbiol.">
        <title>Complete genome sequence of Corynebacterium casei LMG S-19264T (=DSM 44701T), isolated from a smear-ripened cheese.</title>
        <authorList>
            <consortium name="US DOE Joint Genome Institute (JGI-PGF)"/>
            <person name="Walter F."/>
            <person name="Albersmeier A."/>
            <person name="Kalinowski J."/>
            <person name="Ruckert C."/>
        </authorList>
    </citation>
    <scope>NUCLEOTIDE SEQUENCE</scope>
    <source>
        <strain evidence="3">KCTC 23430</strain>
    </source>
</reference>
<gene>
    <name evidence="3" type="ORF">GCM10007053_11150</name>
</gene>
<proteinExistence type="predicted"/>
<evidence type="ECO:0000313" key="3">
    <source>
        <dbReference type="EMBL" id="GHD29921.1"/>
    </source>
</evidence>
<evidence type="ECO:0000259" key="2">
    <source>
        <dbReference type="SMART" id="SM00769"/>
    </source>
</evidence>
<evidence type="ECO:0000256" key="1">
    <source>
        <dbReference type="SAM" id="SignalP"/>
    </source>
</evidence>
<dbReference type="SUPFAM" id="SSF117070">
    <property type="entry name" value="LEA14-like"/>
    <property type="match status" value="1"/>
</dbReference>
<evidence type="ECO:0000313" key="4">
    <source>
        <dbReference type="Proteomes" id="UP000644693"/>
    </source>
</evidence>
<comment type="caution">
    <text evidence="3">The sequence shown here is derived from an EMBL/GenBank/DDBJ whole genome shotgun (WGS) entry which is preliminary data.</text>
</comment>
<keyword evidence="4" id="KW-1185">Reference proteome</keyword>
<keyword evidence="1" id="KW-0732">Signal</keyword>
<feature type="domain" description="Water stress and hypersensitive response" evidence="2">
    <location>
        <begin position="28"/>
        <end position="147"/>
    </location>
</feature>
<organism evidence="3 4">
    <name type="scientific">Parahalioglobus pacificus</name>
    <dbReference type="NCBI Taxonomy" id="930806"/>
    <lineage>
        <taxon>Bacteria</taxon>
        <taxon>Pseudomonadati</taxon>
        <taxon>Pseudomonadota</taxon>
        <taxon>Gammaproteobacteria</taxon>
        <taxon>Cellvibrionales</taxon>
        <taxon>Halieaceae</taxon>
        <taxon>Parahalioglobus</taxon>
    </lineage>
</organism>
<dbReference type="EMBL" id="BMYM01000001">
    <property type="protein sequence ID" value="GHD29921.1"/>
    <property type="molecule type" value="Genomic_DNA"/>
</dbReference>
<dbReference type="Pfam" id="PF03168">
    <property type="entry name" value="LEA_2"/>
    <property type="match status" value="1"/>
</dbReference>
<dbReference type="Proteomes" id="UP000644693">
    <property type="component" value="Unassembled WGS sequence"/>
</dbReference>
<dbReference type="Gene3D" id="2.60.40.1820">
    <property type="match status" value="1"/>
</dbReference>
<feature type="chain" id="PRO_5036977402" description="Water stress and hypersensitive response domain-containing protein" evidence="1">
    <location>
        <begin position="21"/>
        <end position="147"/>
    </location>
</feature>
<dbReference type="AlphaFoldDB" id="A0A919CK33"/>
<dbReference type="InterPro" id="IPR004864">
    <property type="entry name" value="LEA_2"/>
</dbReference>
<dbReference type="RefSeq" id="WP_189475930.1">
    <property type="nucleotide sequence ID" value="NZ_BMYM01000001.1"/>
</dbReference>
<dbReference type="GO" id="GO:0009269">
    <property type="term" value="P:response to desiccation"/>
    <property type="evidence" value="ECO:0007669"/>
    <property type="project" value="InterPro"/>
</dbReference>
<dbReference type="InterPro" id="IPR013990">
    <property type="entry name" value="WHy-dom"/>
</dbReference>
<feature type="signal peptide" evidence="1">
    <location>
        <begin position="1"/>
        <end position="20"/>
    </location>
</feature>
<name>A0A919CK33_9GAMM</name>
<dbReference type="PROSITE" id="PS51257">
    <property type="entry name" value="PROKAR_LIPOPROTEIN"/>
    <property type="match status" value="1"/>
</dbReference>
<sequence length="147" mass="16265">MRLSLVISLALILMGCTTFTGDMDPPKVTVENVEALPTDGTPRFLITLNIVNPNKQALDIAGVSYSIDIMGKELVTGVTNQVPKIEPYSEQQVELEAGVRLFELVRLLAGLGMEPTDELEYQFEAKIDFHGWMPTQRVDETGVISLR</sequence>
<accession>A0A919CK33</accession>
<dbReference type="SMART" id="SM00769">
    <property type="entry name" value="WHy"/>
    <property type="match status" value="1"/>
</dbReference>
<protein>
    <recommendedName>
        <fullName evidence="2">Water stress and hypersensitive response domain-containing protein</fullName>
    </recommendedName>
</protein>